<evidence type="ECO:0000313" key="3">
    <source>
        <dbReference type="Proteomes" id="UP001144323"/>
    </source>
</evidence>
<dbReference type="Proteomes" id="UP001144323">
    <property type="component" value="Unassembled WGS sequence"/>
</dbReference>
<reference evidence="2" key="1">
    <citation type="journal article" date="2023" name="Int. J. Syst. Evol. Microbiol.">
        <title>Methylocystis iwaonis sp. nov., a type II methane-oxidizing bacterium from surface soil of a rice paddy field in Japan, and emended description of the genus Methylocystis (ex Whittenbury et al. 1970) Bowman et al. 1993.</title>
        <authorList>
            <person name="Kaise H."/>
            <person name="Sawadogo J.B."/>
            <person name="Alam M.S."/>
            <person name="Ueno C."/>
            <person name="Dianou D."/>
            <person name="Shinjo R."/>
            <person name="Asakawa S."/>
        </authorList>
    </citation>
    <scope>NUCLEOTIDE SEQUENCE</scope>
    <source>
        <strain evidence="2">LMG27198</strain>
    </source>
</reference>
<gene>
    <name evidence="2" type="ORF">LMG27198_01260</name>
</gene>
<dbReference type="PANTHER" id="PTHR12526">
    <property type="entry name" value="GLYCOSYLTRANSFERASE"/>
    <property type="match status" value="1"/>
</dbReference>
<dbReference type="AlphaFoldDB" id="A0A9W6LQD7"/>
<evidence type="ECO:0000313" key="2">
    <source>
        <dbReference type="EMBL" id="GLI91134.1"/>
    </source>
</evidence>
<dbReference type="GO" id="GO:0016757">
    <property type="term" value="F:glycosyltransferase activity"/>
    <property type="evidence" value="ECO:0007669"/>
    <property type="project" value="InterPro"/>
</dbReference>
<dbReference type="Gene3D" id="3.40.50.2000">
    <property type="entry name" value="Glycogen Phosphorylase B"/>
    <property type="match status" value="2"/>
</dbReference>
<protein>
    <recommendedName>
        <fullName evidence="1">Glycosyl transferase family 1 domain-containing protein</fullName>
    </recommendedName>
</protein>
<feature type="domain" description="Glycosyl transferase family 1" evidence="1">
    <location>
        <begin position="2"/>
        <end position="140"/>
    </location>
</feature>
<evidence type="ECO:0000259" key="1">
    <source>
        <dbReference type="Pfam" id="PF00534"/>
    </source>
</evidence>
<dbReference type="PANTHER" id="PTHR12526:SF638">
    <property type="entry name" value="SPORE COAT PROTEIN SA"/>
    <property type="match status" value="1"/>
</dbReference>
<sequence>MLIDAVACSEQLRSECALLIAGSGEASYIKELSARADTAGIAEITRWLGHVEGEEKAATLQAADIFVLPSISENFGIAAVEAMLAGLPCVLSEGVAIAREAENAGAAEITGLAVNQLRLSIERLIENDALRRRLSIRARAFSRERYSAESMGKALVDFYLDIARTA</sequence>
<accession>A0A9W6LQD7</accession>
<name>A0A9W6LQD7_9HYPH</name>
<keyword evidence="3" id="KW-1185">Reference proteome</keyword>
<organism evidence="2 3">
    <name type="scientific">Methylocystis echinoides</name>
    <dbReference type="NCBI Taxonomy" id="29468"/>
    <lineage>
        <taxon>Bacteria</taxon>
        <taxon>Pseudomonadati</taxon>
        <taxon>Pseudomonadota</taxon>
        <taxon>Alphaproteobacteria</taxon>
        <taxon>Hyphomicrobiales</taxon>
        <taxon>Methylocystaceae</taxon>
        <taxon>Methylocystis</taxon>
    </lineage>
</organism>
<dbReference type="EMBL" id="BSEC01000001">
    <property type="protein sequence ID" value="GLI91134.1"/>
    <property type="molecule type" value="Genomic_DNA"/>
</dbReference>
<dbReference type="Pfam" id="PF00534">
    <property type="entry name" value="Glycos_transf_1"/>
    <property type="match status" value="1"/>
</dbReference>
<proteinExistence type="predicted"/>
<dbReference type="SUPFAM" id="SSF53756">
    <property type="entry name" value="UDP-Glycosyltransferase/glycogen phosphorylase"/>
    <property type="match status" value="1"/>
</dbReference>
<dbReference type="CDD" id="cd03801">
    <property type="entry name" value="GT4_PimA-like"/>
    <property type="match status" value="1"/>
</dbReference>
<dbReference type="InterPro" id="IPR001296">
    <property type="entry name" value="Glyco_trans_1"/>
</dbReference>
<comment type="caution">
    <text evidence="2">The sequence shown here is derived from an EMBL/GenBank/DDBJ whole genome shotgun (WGS) entry which is preliminary data.</text>
</comment>